<dbReference type="RefSeq" id="WP_319613782.1">
    <property type="nucleotide sequence ID" value="NZ_JAWXYB010000018.1"/>
</dbReference>
<keyword evidence="2" id="KW-0862">Zinc</keyword>
<reference evidence="4 5" key="1">
    <citation type="submission" date="2023-11" db="EMBL/GenBank/DDBJ databases">
        <title>MicrobeMod: A computational toolkit for identifying prokaryotic methylation and restriction-modification with nanopore sequencing.</title>
        <authorList>
            <person name="Crits-Christoph A."/>
            <person name="Kang S.C."/>
            <person name="Lee H."/>
            <person name="Ostrov N."/>
        </authorList>
    </citation>
    <scope>NUCLEOTIDE SEQUENCE [LARGE SCALE GENOMIC DNA]</scope>
    <source>
        <strain evidence="4 5">DSMZ 700</strain>
    </source>
</reference>
<dbReference type="SUPFAM" id="SSF51735">
    <property type="entry name" value="NAD(P)-binding Rossmann-fold domains"/>
    <property type="match status" value="1"/>
</dbReference>
<dbReference type="InterPro" id="IPR051603">
    <property type="entry name" value="Zinc-ADH_QOR/CCCR"/>
</dbReference>
<feature type="domain" description="Enoyl reductase (ER)" evidence="3">
    <location>
        <begin position="15"/>
        <end position="332"/>
    </location>
</feature>
<dbReference type="InterPro" id="IPR036291">
    <property type="entry name" value="NAD(P)-bd_dom_sf"/>
</dbReference>
<proteinExistence type="inferred from homology"/>
<dbReference type="NCBIfam" id="TIGR02817">
    <property type="entry name" value="adh_fam_1"/>
    <property type="match status" value="1"/>
</dbReference>
<evidence type="ECO:0000313" key="5">
    <source>
        <dbReference type="Proteomes" id="UP001279553"/>
    </source>
</evidence>
<dbReference type="Gene3D" id="3.90.180.10">
    <property type="entry name" value="Medium-chain alcohol dehydrogenases, catalytic domain"/>
    <property type="match status" value="1"/>
</dbReference>
<keyword evidence="2" id="KW-0479">Metal-binding</keyword>
<dbReference type="AlphaFoldDB" id="A0AAW9DQE1"/>
<name>A0AAW9DQE1_ACIAO</name>
<gene>
    <name evidence="4" type="ORF">SIL87_08785</name>
</gene>
<comment type="similarity">
    <text evidence="2">Belongs to the zinc-containing alcohol dehydrogenase family. Quinone oxidoreductase subfamily.</text>
</comment>
<dbReference type="Proteomes" id="UP001279553">
    <property type="component" value="Unassembled WGS sequence"/>
</dbReference>
<dbReference type="InterPro" id="IPR014182">
    <property type="entry name" value="ADH_Zn_typ-1"/>
</dbReference>
<dbReference type="PANTHER" id="PTHR44154">
    <property type="entry name" value="QUINONE OXIDOREDUCTASE"/>
    <property type="match status" value="1"/>
</dbReference>
<dbReference type="InterPro" id="IPR020843">
    <property type="entry name" value="ER"/>
</dbReference>
<evidence type="ECO:0000313" key="4">
    <source>
        <dbReference type="EMBL" id="MDX5930856.1"/>
    </source>
</evidence>
<keyword evidence="2" id="KW-0560">Oxidoreductase</keyword>
<dbReference type="GO" id="GO:0016491">
    <property type="term" value="F:oxidoreductase activity"/>
    <property type="evidence" value="ECO:0007669"/>
    <property type="project" value="UniProtKB-KW"/>
</dbReference>
<protein>
    <recommendedName>
        <fullName evidence="2">Zinc-type alcohol dehydrogenase-like protein</fullName>
    </recommendedName>
</protein>
<dbReference type="SMART" id="SM00829">
    <property type="entry name" value="PKS_ER"/>
    <property type="match status" value="1"/>
</dbReference>
<dbReference type="Gene3D" id="3.40.50.720">
    <property type="entry name" value="NAD(P)-binding Rossmann-like Domain"/>
    <property type="match status" value="1"/>
</dbReference>
<organism evidence="4 5">
    <name type="scientific">Acidiphilium acidophilum</name>
    <name type="common">Thiobacillus acidophilus</name>
    <dbReference type="NCBI Taxonomy" id="76588"/>
    <lineage>
        <taxon>Bacteria</taxon>
        <taxon>Pseudomonadati</taxon>
        <taxon>Pseudomonadota</taxon>
        <taxon>Alphaproteobacteria</taxon>
        <taxon>Acetobacterales</taxon>
        <taxon>Acidocellaceae</taxon>
        <taxon>Acidiphilium</taxon>
    </lineage>
</organism>
<dbReference type="GO" id="GO:0008270">
    <property type="term" value="F:zinc ion binding"/>
    <property type="evidence" value="ECO:0007669"/>
    <property type="project" value="InterPro"/>
</dbReference>
<dbReference type="CDD" id="cd08252">
    <property type="entry name" value="AL_MDR"/>
    <property type="match status" value="1"/>
</dbReference>
<sequence length="335" mass="36388">MKAVAFTHSLPIEVDDALIDIDLPEPTPRGHDVLVEVRAVSVNPVDSKLRRRNEPLGDARVLGFDAAGIVRGVGSNVTHFGIGDEVYYAGAVDRPGSNAEFHIVDERIAARKPKSLSFAEAAALPLTSLTAWEMLFDRFGIPQDRSTNDTLVVVGGAGGVGSMAIQLARRLTGLTVIATASRPETIEWCSALGAHHVINHHQDFAAQLAACEVSPPSYIFCTNHAELHWRNLCHSIAPEGKIGIIESTSPLDLNEIFNKSASVHTEYMFARSLHHTKRMSEQHHILQSISRLVDQGVIRTTMTSNFGTINASNLRRAHAAIESGTTRGKIVLEGF</sequence>
<keyword evidence="1" id="KW-0521">NADP</keyword>
<accession>A0AAW9DQE1</accession>
<comment type="caution">
    <text evidence="4">The sequence shown here is derived from an EMBL/GenBank/DDBJ whole genome shotgun (WGS) entry which is preliminary data.</text>
</comment>
<dbReference type="SUPFAM" id="SSF50129">
    <property type="entry name" value="GroES-like"/>
    <property type="match status" value="1"/>
</dbReference>
<evidence type="ECO:0000256" key="2">
    <source>
        <dbReference type="RuleBase" id="RU364000"/>
    </source>
</evidence>
<dbReference type="InterPro" id="IPR013154">
    <property type="entry name" value="ADH-like_N"/>
</dbReference>
<dbReference type="InterPro" id="IPR011032">
    <property type="entry name" value="GroES-like_sf"/>
</dbReference>
<dbReference type="PANTHER" id="PTHR44154:SF1">
    <property type="entry name" value="QUINONE OXIDOREDUCTASE"/>
    <property type="match status" value="1"/>
</dbReference>
<dbReference type="Pfam" id="PF08240">
    <property type="entry name" value="ADH_N"/>
    <property type="match status" value="1"/>
</dbReference>
<keyword evidence="5" id="KW-1185">Reference proteome</keyword>
<dbReference type="Pfam" id="PF13602">
    <property type="entry name" value="ADH_zinc_N_2"/>
    <property type="match status" value="1"/>
</dbReference>
<evidence type="ECO:0000256" key="1">
    <source>
        <dbReference type="ARBA" id="ARBA00022857"/>
    </source>
</evidence>
<dbReference type="EMBL" id="JAWXYB010000018">
    <property type="protein sequence ID" value="MDX5930856.1"/>
    <property type="molecule type" value="Genomic_DNA"/>
</dbReference>
<evidence type="ECO:0000259" key="3">
    <source>
        <dbReference type="SMART" id="SM00829"/>
    </source>
</evidence>